<keyword evidence="4" id="KW-0732">Signal</keyword>
<accession>A0A6A4HEA4</accession>
<name>A0A6A4HEA4_9AGAR</name>
<protein>
    <recommendedName>
        <fullName evidence="7">Mid2 domain-containing protein</fullName>
    </recommendedName>
</protein>
<feature type="region of interest" description="Disordered" evidence="2">
    <location>
        <begin position="366"/>
        <end position="387"/>
    </location>
</feature>
<evidence type="ECO:0000313" key="6">
    <source>
        <dbReference type="Proteomes" id="UP000799118"/>
    </source>
</evidence>
<dbReference type="Proteomes" id="UP000799118">
    <property type="component" value="Unassembled WGS sequence"/>
</dbReference>
<keyword evidence="1" id="KW-0175">Coiled coil</keyword>
<keyword evidence="3" id="KW-1133">Transmembrane helix</keyword>
<evidence type="ECO:0000313" key="5">
    <source>
        <dbReference type="EMBL" id="KAE9396742.1"/>
    </source>
</evidence>
<evidence type="ECO:0000256" key="3">
    <source>
        <dbReference type="SAM" id="Phobius"/>
    </source>
</evidence>
<feature type="coiled-coil region" evidence="1">
    <location>
        <begin position="338"/>
        <end position="365"/>
    </location>
</feature>
<evidence type="ECO:0000256" key="2">
    <source>
        <dbReference type="SAM" id="MobiDB-lite"/>
    </source>
</evidence>
<evidence type="ECO:0000256" key="1">
    <source>
        <dbReference type="SAM" id="Coils"/>
    </source>
</evidence>
<proteinExistence type="predicted"/>
<reference evidence="5" key="1">
    <citation type="journal article" date="2019" name="Environ. Microbiol.">
        <title>Fungal ecological strategies reflected in gene transcription - a case study of two litter decomposers.</title>
        <authorList>
            <person name="Barbi F."/>
            <person name="Kohler A."/>
            <person name="Barry K."/>
            <person name="Baskaran P."/>
            <person name="Daum C."/>
            <person name="Fauchery L."/>
            <person name="Ihrmark K."/>
            <person name="Kuo A."/>
            <person name="LaButti K."/>
            <person name="Lipzen A."/>
            <person name="Morin E."/>
            <person name="Grigoriev I.V."/>
            <person name="Henrissat B."/>
            <person name="Lindahl B."/>
            <person name="Martin F."/>
        </authorList>
    </citation>
    <scope>NUCLEOTIDE SEQUENCE</scope>
    <source>
        <strain evidence="5">JB14</strain>
    </source>
</reference>
<feature type="region of interest" description="Disordered" evidence="2">
    <location>
        <begin position="206"/>
        <end position="230"/>
    </location>
</feature>
<dbReference type="OrthoDB" id="2758521at2759"/>
<keyword evidence="3" id="KW-0472">Membrane</keyword>
<sequence length="387" mass="41328">MHRLNFYSVLPAAFFFHALVSNVVLSAGVNRSIDDALGDSVTGQKPIFLPSTPGVWKSQTHCPGCTLLPPTTSAFDGTYTAATYYPDLQNISISFDFTGTAVYIFFILANNPSNPTITATTAADFTLDGSLAGTFNHSPNSSAPAFQFNQSALAFSMTELENETHQMIISITDPVLSLWVNFDYALYTFDDAAGLTTSSASDFRTSLTLSSSNPSSSSTSSSDVGAGTSSASTKHAGAIAGLIAGLVALGALILATSFCRRRQRRMHQLGIVDDEGSINPYIVAAEQRSASAARNDFSGTGQSQNRRYNKTSLSRKAMSNNTPPQSVTSTLPSQSIPNIRALDDMAEIQEQIRAMSEQIVVLQSHQRSSWTQGHSDEPPPGYFDAGA</sequence>
<feature type="chain" id="PRO_5025636241" description="Mid2 domain-containing protein" evidence="4">
    <location>
        <begin position="27"/>
        <end position="387"/>
    </location>
</feature>
<evidence type="ECO:0008006" key="7">
    <source>
        <dbReference type="Google" id="ProtNLM"/>
    </source>
</evidence>
<feature type="region of interest" description="Disordered" evidence="2">
    <location>
        <begin position="313"/>
        <end position="336"/>
    </location>
</feature>
<evidence type="ECO:0000256" key="4">
    <source>
        <dbReference type="SAM" id="SignalP"/>
    </source>
</evidence>
<dbReference type="AlphaFoldDB" id="A0A6A4HEA4"/>
<keyword evidence="3" id="KW-0812">Transmembrane</keyword>
<feature type="signal peptide" evidence="4">
    <location>
        <begin position="1"/>
        <end position="26"/>
    </location>
</feature>
<keyword evidence="6" id="KW-1185">Reference proteome</keyword>
<gene>
    <name evidence="5" type="ORF">BT96DRAFT_96058</name>
</gene>
<dbReference type="EMBL" id="ML769508">
    <property type="protein sequence ID" value="KAE9396742.1"/>
    <property type="molecule type" value="Genomic_DNA"/>
</dbReference>
<feature type="transmembrane region" description="Helical" evidence="3">
    <location>
        <begin position="238"/>
        <end position="259"/>
    </location>
</feature>
<feature type="region of interest" description="Disordered" evidence="2">
    <location>
        <begin position="289"/>
        <end position="308"/>
    </location>
</feature>
<organism evidence="5 6">
    <name type="scientific">Gymnopus androsaceus JB14</name>
    <dbReference type="NCBI Taxonomy" id="1447944"/>
    <lineage>
        <taxon>Eukaryota</taxon>
        <taxon>Fungi</taxon>
        <taxon>Dikarya</taxon>
        <taxon>Basidiomycota</taxon>
        <taxon>Agaricomycotina</taxon>
        <taxon>Agaricomycetes</taxon>
        <taxon>Agaricomycetidae</taxon>
        <taxon>Agaricales</taxon>
        <taxon>Marasmiineae</taxon>
        <taxon>Omphalotaceae</taxon>
        <taxon>Gymnopus</taxon>
    </lineage>
</organism>